<comment type="caution">
    <text evidence="10">The sequence shown here is derived from an EMBL/GenBank/DDBJ whole genome shotgun (WGS) entry which is preliminary data.</text>
</comment>
<dbReference type="PANTHER" id="PTHR42940:SF8">
    <property type="entry name" value="VACUOLAR PROTEIN SORTING-ASSOCIATED PROTEIN 11"/>
    <property type="match status" value="1"/>
</dbReference>
<protein>
    <recommendedName>
        <fullName evidence="3">alcohol dehydrogenase</fullName>
        <ecNumber evidence="3">1.1.1.1</ecNumber>
    </recommendedName>
</protein>
<accession>A0A839N8N5</accession>
<dbReference type="EC" id="1.1.1.1" evidence="3"/>
<comment type="cofactor">
    <cofactor evidence="1">
        <name>Zn(2+)</name>
        <dbReference type="ChEBI" id="CHEBI:29105"/>
    </cofactor>
</comment>
<dbReference type="SUPFAM" id="SSF50129">
    <property type="entry name" value="GroES-like"/>
    <property type="match status" value="1"/>
</dbReference>
<name>A0A839N8N5_9MICO</name>
<dbReference type="Proteomes" id="UP000559182">
    <property type="component" value="Unassembled WGS sequence"/>
</dbReference>
<dbReference type="RefSeq" id="WP_183322060.1">
    <property type="nucleotide sequence ID" value="NZ_JACHVQ010000003.1"/>
</dbReference>
<dbReference type="EMBL" id="JACHVQ010000003">
    <property type="protein sequence ID" value="MBB2893587.1"/>
    <property type="molecule type" value="Genomic_DNA"/>
</dbReference>
<sequence>MSTMIAHRITGFGGPEVLAEHRVDVPQVGPGQLLVKVAYCGVCRHDLLTRAGAFPRALVPVTLGHQVSGWVAATGPDVRDFAVGDRVMTMIFTGCGRCRRCAAGEEALCEEQTPQFLGEDRDGGYAEYVVVEARTSLTVPATMPLAEAAIMTCTLGTAYHAVVGRGGVQAGDLVVVTGASGGVGVHAIEVLAMLGARAVGVVSSGASVGPVRQAGAVDVIVSPDRRFSGELRRRYGQADVVLDVVGEPTLNESCHAVRPGGRVVVIGNVNGRHARIPPAYLILKEIALVGTKSCSIAEMNEVLSLVAGGSLRARVDTVVPLAQCRAVHERMEAGENLGRIVLEVAGEQR</sequence>
<organism evidence="10 11">
    <name type="scientific">Flexivirga oryzae</name>
    <dbReference type="NCBI Taxonomy" id="1794944"/>
    <lineage>
        <taxon>Bacteria</taxon>
        <taxon>Bacillati</taxon>
        <taxon>Actinomycetota</taxon>
        <taxon>Actinomycetes</taxon>
        <taxon>Micrococcales</taxon>
        <taxon>Dermacoccaceae</taxon>
        <taxon>Flexivirga</taxon>
    </lineage>
</organism>
<feature type="domain" description="Enoyl reductase (ER)" evidence="9">
    <location>
        <begin position="13"/>
        <end position="342"/>
    </location>
</feature>
<keyword evidence="6" id="KW-0560">Oxidoreductase</keyword>
<dbReference type="PANTHER" id="PTHR42940">
    <property type="entry name" value="ALCOHOL DEHYDROGENASE 1-RELATED"/>
    <property type="match status" value="1"/>
</dbReference>
<comment type="catalytic activity">
    <reaction evidence="8">
        <text>a primary alcohol + NAD(+) = an aldehyde + NADH + H(+)</text>
        <dbReference type="Rhea" id="RHEA:10736"/>
        <dbReference type="ChEBI" id="CHEBI:15378"/>
        <dbReference type="ChEBI" id="CHEBI:15734"/>
        <dbReference type="ChEBI" id="CHEBI:17478"/>
        <dbReference type="ChEBI" id="CHEBI:57540"/>
        <dbReference type="ChEBI" id="CHEBI:57945"/>
        <dbReference type="EC" id="1.1.1.1"/>
    </reaction>
</comment>
<dbReference type="SMART" id="SM00829">
    <property type="entry name" value="PKS_ER"/>
    <property type="match status" value="1"/>
</dbReference>
<proteinExistence type="inferred from homology"/>
<evidence type="ECO:0000256" key="2">
    <source>
        <dbReference type="ARBA" id="ARBA00008072"/>
    </source>
</evidence>
<gene>
    <name evidence="10" type="ORF">FHU39_003618</name>
</gene>
<comment type="similarity">
    <text evidence="2">Belongs to the zinc-containing alcohol dehydrogenase family.</text>
</comment>
<dbReference type="InterPro" id="IPR036291">
    <property type="entry name" value="NAD(P)-bd_dom_sf"/>
</dbReference>
<evidence type="ECO:0000313" key="11">
    <source>
        <dbReference type="Proteomes" id="UP000559182"/>
    </source>
</evidence>
<dbReference type="GO" id="GO:0005737">
    <property type="term" value="C:cytoplasm"/>
    <property type="evidence" value="ECO:0007669"/>
    <property type="project" value="TreeGrafter"/>
</dbReference>
<comment type="catalytic activity">
    <reaction evidence="7">
        <text>a secondary alcohol + NAD(+) = a ketone + NADH + H(+)</text>
        <dbReference type="Rhea" id="RHEA:10740"/>
        <dbReference type="ChEBI" id="CHEBI:15378"/>
        <dbReference type="ChEBI" id="CHEBI:17087"/>
        <dbReference type="ChEBI" id="CHEBI:35681"/>
        <dbReference type="ChEBI" id="CHEBI:57540"/>
        <dbReference type="ChEBI" id="CHEBI:57945"/>
        <dbReference type="EC" id="1.1.1.1"/>
    </reaction>
</comment>
<reference evidence="10 11" key="1">
    <citation type="submission" date="2020-08" db="EMBL/GenBank/DDBJ databases">
        <title>Sequencing the genomes of 1000 actinobacteria strains.</title>
        <authorList>
            <person name="Klenk H.-P."/>
        </authorList>
    </citation>
    <scope>NUCLEOTIDE SEQUENCE [LARGE SCALE GENOMIC DNA]</scope>
    <source>
        <strain evidence="10 11">DSM 105369</strain>
    </source>
</reference>
<dbReference type="InterPro" id="IPR020843">
    <property type="entry name" value="ER"/>
</dbReference>
<dbReference type="Pfam" id="PF00107">
    <property type="entry name" value="ADH_zinc_N"/>
    <property type="match status" value="1"/>
</dbReference>
<evidence type="ECO:0000313" key="10">
    <source>
        <dbReference type="EMBL" id="MBB2893587.1"/>
    </source>
</evidence>
<keyword evidence="4" id="KW-0479">Metal-binding</keyword>
<evidence type="ECO:0000256" key="8">
    <source>
        <dbReference type="ARBA" id="ARBA00049243"/>
    </source>
</evidence>
<dbReference type="AlphaFoldDB" id="A0A839N8N5"/>
<dbReference type="GO" id="GO:0046872">
    <property type="term" value="F:metal ion binding"/>
    <property type="evidence" value="ECO:0007669"/>
    <property type="project" value="UniProtKB-KW"/>
</dbReference>
<evidence type="ECO:0000256" key="4">
    <source>
        <dbReference type="ARBA" id="ARBA00022723"/>
    </source>
</evidence>
<dbReference type="GO" id="GO:0004022">
    <property type="term" value="F:alcohol dehydrogenase (NAD+) activity"/>
    <property type="evidence" value="ECO:0007669"/>
    <property type="project" value="UniProtKB-EC"/>
</dbReference>
<dbReference type="InterPro" id="IPR011032">
    <property type="entry name" value="GroES-like_sf"/>
</dbReference>
<keyword evidence="11" id="KW-1185">Reference proteome</keyword>
<dbReference type="InterPro" id="IPR013154">
    <property type="entry name" value="ADH-like_N"/>
</dbReference>
<evidence type="ECO:0000256" key="5">
    <source>
        <dbReference type="ARBA" id="ARBA00022833"/>
    </source>
</evidence>
<keyword evidence="5" id="KW-0862">Zinc</keyword>
<evidence type="ECO:0000256" key="3">
    <source>
        <dbReference type="ARBA" id="ARBA00013190"/>
    </source>
</evidence>
<evidence type="ECO:0000259" key="9">
    <source>
        <dbReference type="SMART" id="SM00829"/>
    </source>
</evidence>
<evidence type="ECO:0000256" key="1">
    <source>
        <dbReference type="ARBA" id="ARBA00001947"/>
    </source>
</evidence>
<dbReference type="Gene3D" id="3.90.180.10">
    <property type="entry name" value="Medium-chain alcohol dehydrogenases, catalytic domain"/>
    <property type="match status" value="1"/>
</dbReference>
<evidence type="ECO:0000256" key="6">
    <source>
        <dbReference type="ARBA" id="ARBA00023002"/>
    </source>
</evidence>
<evidence type="ECO:0000256" key="7">
    <source>
        <dbReference type="ARBA" id="ARBA00049164"/>
    </source>
</evidence>
<dbReference type="InterPro" id="IPR013149">
    <property type="entry name" value="ADH-like_C"/>
</dbReference>
<dbReference type="SUPFAM" id="SSF51735">
    <property type="entry name" value="NAD(P)-binding Rossmann-fold domains"/>
    <property type="match status" value="1"/>
</dbReference>
<dbReference type="Pfam" id="PF08240">
    <property type="entry name" value="ADH_N"/>
    <property type="match status" value="1"/>
</dbReference>